<keyword evidence="1" id="KW-0175">Coiled coil</keyword>
<dbReference type="KEGG" id="pmaw:MACH26_02590"/>
<dbReference type="GO" id="GO:0016887">
    <property type="term" value="F:ATP hydrolysis activity"/>
    <property type="evidence" value="ECO:0007669"/>
    <property type="project" value="InterPro"/>
</dbReference>
<feature type="coiled-coil region" evidence="1">
    <location>
        <begin position="313"/>
        <end position="407"/>
    </location>
</feature>
<organism evidence="3 4">
    <name type="scientific">Planctobacterium marinum</name>
    <dbReference type="NCBI Taxonomy" id="1631968"/>
    <lineage>
        <taxon>Bacteria</taxon>
        <taxon>Pseudomonadati</taxon>
        <taxon>Pseudomonadota</taxon>
        <taxon>Gammaproteobacteria</taxon>
        <taxon>Alteromonadales</taxon>
        <taxon>Alteromonadaceae</taxon>
        <taxon>Planctobacterium</taxon>
    </lineage>
</organism>
<accession>A0AA48HRY2</accession>
<feature type="coiled-coil region" evidence="1">
    <location>
        <begin position="898"/>
        <end position="925"/>
    </location>
</feature>
<feature type="coiled-coil region" evidence="1">
    <location>
        <begin position="544"/>
        <end position="585"/>
    </location>
</feature>
<dbReference type="InterPro" id="IPR038729">
    <property type="entry name" value="Rad50/SbcC_AAA"/>
</dbReference>
<dbReference type="AlphaFoldDB" id="A0AA48HRY2"/>
<sequence length="1234" mass="140727">MKILSLAFQNLNSLQGRWKIDFTAEQFDANGLFAITGPTGAGKTTLLDAICVALYHQTPRLGALSQSSNEIMTRGQAQCGAEVAFEVKGKVYRASWFMRRARGKADGNLQPADVELAEVESGKILASQIKQKAELVEQITGLDFARFTRSMMLSQGQFAAFLNAREEERAALLEELTGTDVYGRISEKVAQRRSEAKRHLEQLEARLAGAQLLSDEQREALRNDIEQQSLEAEKTKADLQNTEMHLYWWQQLVKLEEELSGAQSQLTNAQQARQAAEPQMECLRQGEAAEKLRFNWQNQQQNTTAQQQMQARITAQEQACASATQQQQQAEQQFSTLNEQLKKQQVRFGELETMIRQTLIPLERELLSTENQKSDAQQQLGQLQQSNNELQSQWQQIKQSLSQTENEMQRLQAWLREHKWLKGLEHKLSGWQVSAKHIAELQQVIQEKQQALQESEQQHQRLLEQGQAMAKAESEARQKWMAQQQQVMQLEQASNAIVSEENREQCQRQQVELSQQIPVLMRLKEIQRQWLFYQAEIYTQTTALAETEQNKATAQEKIALLRNDYARQEKLLKSLQKQLALTQEITRFREVLDKDSPCPLCGSMEHPESLPELVESEVAEELQQAEQELEQLKQQGTKAREQLESLTEKCRLLGSGIEQAKTQSSQAESDWRAQLANFQIADTLLISDREQLSRLYKKSEVELAELQRLLAEDAAQQEKLKAAQQMSSQLQVLCDSAANDVSLQQAKLDAHQKQMQQLHKELESQIQSCQIQSLAFIEEMQQVAFPEPVQAIPDPHWFDALQQQLSQWQANSEAMQSLTSTSDKLQTQLAAITPQLESNEQQLKDEQTRLEVIKENLQAMQQQKLTLAGEQSSEQLLDEGRQQLATLVENVEANRSAAQQLRDLMLASRNKLQSLQQQHQEIQQQGVELRGVFSSRLEESPFDDEEAFQSALLQERQLQQLREQDKTLEQRLQEAQTLLANTQNRLAQHHGNVPEQQDKELPDRDEAIARYTHQKQQFNEQLQLLAERLGELRGQLQRDERNRQQQSELAHTISEFKNEFDDIQYLYDLIGHAKGEKFRKFAQGLTLDNLIHLANRRLQQLHGRYLLSRENVEGLGIKVTDTWQADNQRDTKTLSGGESFLVSLALALGLSDLVSHKTSIDSLFLDEGFGTLDAETLDLALDTLDNLNASGKTIGIISHIETLKERIPVQIKVNKKNGLGVSELEAQYRASVAG</sequence>
<feature type="domain" description="Rad50/SbcC-type AAA" evidence="2">
    <location>
        <begin position="6"/>
        <end position="217"/>
    </location>
</feature>
<feature type="coiled-coil region" evidence="1">
    <location>
        <begin position="798"/>
        <end position="870"/>
    </location>
</feature>
<dbReference type="PANTHER" id="PTHR32114:SF2">
    <property type="entry name" value="ABC TRANSPORTER ABCH.3"/>
    <property type="match status" value="1"/>
</dbReference>
<evidence type="ECO:0000313" key="3">
    <source>
        <dbReference type="EMBL" id="BDX04738.1"/>
    </source>
</evidence>
<dbReference type="InterPro" id="IPR027417">
    <property type="entry name" value="P-loop_NTPase"/>
</dbReference>
<dbReference type="RefSeq" id="WP_338290563.1">
    <property type="nucleotide sequence ID" value="NZ_AP027272.1"/>
</dbReference>
<dbReference type="GO" id="GO:0006302">
    <property type="term" value="P:double-strand break repair"/>
    <property type="evidence" value="ECO:0007669"/>
    <property type="project" value="InterPro"/>
</dbReference>
<dbReference type="PANTHER" id="PTHR32114">
    <property type="entry name" value="ABC TRANSPORTER ABCH.3"/>
    <property type="match status" value="1"/>
</dbReference>
<dbReference type="Gene3D" id="3.40.50.300">
    <property type="entry name" value="P-loop containing nucleotide triphosphate hydrolases"/>
    <property type="match status" value="2"/>
</dbReference>
<feature type="coiled-coil region" evidence="1">
    <location>
        <begin position="615"/>
        <end position="649"/>
    </location>
</feature>
<name>A0AA48HRY2_9ALTE</name>
<dbReference type="Pfam" id="PF13476">
    <property type="entry name" value="AAA_23"/>
    <property type="match status" value="1"/>
</dbReference>
<evidence type="ECO:0000259" key="2">
    <source>
        <dbReference type="Pfam" id="PF13476"/>
    </source>
</evidence>
<feature type="coiled-coil region" evidence="1">
    <location>
        <begin position="186"/>
        <end position="272"/>
    </location>
</feature>
<dbReference type="Pfam" id="PF13558">
    <property type="entry name" value="SbcC_Walker_B"/>
    <property type="match status" value="1"/>
</dbReference>
<reference evidence="3" key="1">
    <citation type="submission" date="2023-01" db="EMBL/GenBank/DDBJ databases">
        <title>Complete genome sequence of Planctobacterium marinum strain Dej080120_11.</title>
        <authorList>
            <person name="Ueki S."/>
            <person name="Maruyama F."/>
        </authorList>
    </citation>
    <scope>NUCLEOTIDE SEQUENCE</scope>
    <source>
        <strain evidence="3">Dej080120_11</strain>
    </source>
</reference>
<proteinExistence type="predicted"/>
<keyword evidence="4" id="KW-1185">Reference proteome</keyword>
<evidence type="ECO:0000313" key="4">
    <source>
        <dbReference type="Proteomes" id="UP001333710"/>
    </source>
</evidence>
<feature type="coiled-coil region" evidence="1">
    <location>
        <begin position="951"/>
        <end position="1042"/>
    </location>
</feature>
<gene>
    <name evidence="3" type="primary">sbcC</name>
    <name evidence="3" type="ORF">MACH26_02590</name>
</gene>
<protein>
    <submittedName>
        <fullName evidence="3">Nuclease SbcCD subunit C</fullName>
    </submittedName>
</protein>
<feature type="coiled-coil region" evidence="1">
    <location>
        <begin position="434"/>
        <end position="465"/>
    </location>
</feature>
<evidence type="ECO:0000256" key="1">
    <source>
        <dbReference type="SAM" id="Coils"/>
    </source>
</evidence>
<dbReference type="Proteomes" id="UP001333710">
    <property type="component" value="Chromosome"/>
</dbReference>
<dbReference type="EMBL" id="AP027272">
    <property type="protein sequence ID" value="BDX04738.1"/>
    <property type="molecule type" value="Genomic_DNA"/>
</dbReference>
<feature type="coiled-coil region" evidence="1">
    <location>
        <begin position="689"/>
        <end position="772"/>
    </location>
</feature>
<dbReference type="SUPFAM" id="SSF52540">
    <property type="entry name" value="P-loop containing nucleoside triphosphate hydrolases"/>
    <property type="match status" value="2"/>
</dbReference>